<evidence type="ECO:0000313" key="1">
    <source>
        <dbReference type="EMBL" id="KMM64339.1"/>
    </source>
</evidence>
<name>A0A0J6F5V8_COCPO</name>
<evidence type="ECO:0000313" key="2">
    <source>
        <dbReference type="Proteomes" id="UP000054567"/>
    </source>
</evidence>
<dbReference type="EMBL" id="DS268109">
    <property type="protein sequence ID" value="KMM64339.1"/>
    <property type="molecule type" value="Genomic_DNA"/>
</dbReference>
<gene>
    <name evidence="1" type="ORF">CPAG_00691</name>
</gene>
<reference evidence="2" key="3">
    <citation type="journal article" date="2010" name="Genome Res.">
        <title>Population genomic sequencing of Coccidioides fungi reveals recent hybridization and transposon control.</title>
        <authorList>
            <person name="Neafsey D.E."/>
            <person name="Barker B.M."/>
            <person name="Sharpton T.J."/>
            <person name="Stajich J.E."/>
            <person name="Park D.J."/>
            <person name="Whiston E."/>
            <person name="Hung C.-Y."/>
            <person name="McMahan C."/>
            <person name="White J."/>
            <person name="Sykes S."/>
            <person name="Heiman D."/>
            <person name="Young S."/>
            <person name="Zeng Q."/>
            <person name="Abouelleil A."/>
            <person name="Aftuck L."/>
            <person name="Bessette D."/>
            <person name="Brown A."/>
            <person name="FitzGerald M."/>
            <person name="Lui A."/>
            <person name="Macdonald J.P."/>
            <person name="Priest M."/>
            <person name="Orbach M.J."/>
            <person name="Galgiani J.N."/>
            <person name="Kirkland T.N."/>
            <person name="Cole G.T."/>
            <person name="Birren B.W."/>
            <person name="Henn M.R."/>
            <person name="Taylor J.W."/>
            <person name="Rounsley S.D."/>
        </authorList>
    </citation>
    <scope>NUCLEOTIDE SEQUENCE [LARGE SCALE GENOMIC DNA]</scope>
    <source>
        <strain evidence="2">RMSCC 3488</strain>
    </source>
</reference>
<proteinExistence type="predicted"/>
<reference evidence="2" key="2">
    <citation type="journal article" date="2009" name="Genome Res.">
        <title>Comparative genomic analyses of the human fungal pathogens Coccidioides and their relatives.</title>
        <authorList>
            <person name="Sharpton T.J."/>
            <person name="Stajich J.E."/>
            <person name="Rounsley S.D."/>
            <person name="Gardner M.J."/>
            <person name="Wortman J.R."/>
            <person name="Jordar V.S."/>
            <person name="Maiti R."/>
            <person name="Kodira C.D."/>
            <person name="Neafsey D.E."/>
            <person name="Zeng Q."/>
            <person name="Hung C.-Y."/>
            <person name="McMahan C."/>
            <person name="Muszewska A."/>
            <person name="Grynberg M."/>
            <person name="Mandel M.A."/>
            <person name="Kellner E.M."/>
            <person name="Barker B.M."/>
            <person name="Galgiani J.N."/>
            <person name="Orbach M.J."/>
            <person name="Kirkland T.N."/>
            <person name="Cole G.T."/>
            <person name="Henn M.R."/>
            <person name="Birren B.W."/>
            <person name="Taylor J.W."/>
        </authorList>
    </citation>
    <scope>NUCLEOTIDE SEQUENCE [LARGE SCALE GENOMIC DNA]</scope>
    <source>
        <strain evidence="2">RMSCC 3488</strain>
    </source>
</reference>
<dbReference type="VEuPathDB" id="FungiDB:CPAG_00691"/>
<dbReference type="Proteomes" id="UP000054567">
    <property type="component" value="Unassembled WGS sequence"/>
</dbReference>
<accession>A0A0J6F5V8</accession>
<dbReference type="AlphaFoldDB" id="A0A0J6F5V8"/>
<organism evidence="1 2">
    <name type="scientific">Coccidioides posadasii RMSCC 3488</name>
    <dbReference type="NCBI Taxonomy" id="454284"/>
    <lineage>
        <taxon>Eukaryota</taxon>
        <taxon>Fungi</taxon>
        <taxon>Dikarya</taxon>
        <taxon>Ascomycota</taxon>
        <taxon>Pezizomycotina</taxon>
        <taxon>Eurotiomycetes</taxon>
        <taxon>Eurotiomycetidae</taxon>
        <taxon>Onygenales</taxon>
        <taxon>Onygenaceae</taxon>
        <taxon>Coccidioides</taxon>
    </lineage>
</organism>
<sequence>MSLRAPREYVPENFSAFLLHVANCSTHSPLYVTFEENESFYFVPATEYWIYFVTSHVASKDWSTRNYSRLPGSKLACSCVNAYVHIRPVHTHNVGAYIRSTLLLRVHKATLGGEAGTSQVPVAEISRETFWQLHLWALSRQRSMDFDSYLNGPRYRLNEREGPQKWRNRFNGPAIST</sequence>
<reference evidence="1 2" key="1">
    <citation type="submission" date="2007-06" db="EMBL/GenBank/DDBJ databases">
        <title>The Genome Sequence of Coccidioides posadasii RMSCC_3488.</title>
        <authorList>
            <consortium name="Coccidioides Genome Resources Consortium"/>
            <consortium name="The Broad Institute Genome Sequencing Platform"/>
            <person name="Henn M.R."/>
            <person name="Sykes S."/>
            <person name="Young S."/>
            <person name="Jaffe D."/>
            <person name="Berlin A."/>
            <person name="Alvarez P."/>
            <person name="Butler J."/>
            <person name="Gnerre S."/>
            <person name="Grabherr M."/>
            <person name="Mauceli E."/>
            <person name="Brockman W."/>
            <person name="Kodira C."/>
            <person name="Alvarado L."/>
            <person name="Zeng Q."/>
            <person name="Crawford M."/>
            <person name="Antoine C."/>
            <person name="Devon K."/>
            <person name="Galgiani J."/>
            <person name="Orsborn K."/>
            <person name="Lewis M.L."/>
            <person name="Nusbaum C."/>
            <person name="Galagan J."/>
            <person name="Birren B."/>
        </authorList>
    </citation>
    <scope>NUCLEOTIDE SEQUENCE [LARGE SCALE GENOMIC DNA]</scope>
    <source>
        <strain evidence="1 2">RMSCC 3488</strain>
    </source>
</reference>
<protein>
    <submittedName>
        <fullName evidence="1">Uncharacterized protein</fullName>
    </submittedName>
</protein>